<reference evidence="4" key="1">
    <citation type="journal article" date="2015" name="BMC Genomics">
        <title>Draft genome of a commonly misdiagnosed multidrug resistant pathogen Candida auris.</title>
        <authorList>
            <person name="Chatterjee S."/>
            <person name="Alampalli S.V."/>
            <person name="Nageshan R.K."/>
            <person name="Chettiar S.T."/>
            <person name="Joshi S."/>
            <person name="Tatu U.S."/>
        </authorList>
    </citation>
    <scope>NUCLEOTIDE SEQUENCE [LARGE SCALE GENOMIC DNA]</scope>
    <source>
        <strain evidence="4">6684</strain>
    </source>
</reference>
<evidence type="ECO:0000313" key="4">
    <source>
        <dbReference type="Proteomes" id="UP000037122"/>
    </source>
</evidence>
<comment type="caution">
    <text evidence="3">The sequence shown here is derived from an EMBL/GenBank/DDBJ whole genome shotgun (WGS) entry which is preliminary data.</text>
</comment>
<accession>A0A0L0P157</accession>
<dbReference type="VEuPathDB" id="FungiDB:QG37_03158"/>
<evidence type="ECO:0000313" key="3">
    <source>
        <dbReference type="EMBL" id="KND99745.1"/>
    </source>
</evidence>
<feature type="compositionally biased region" description="Acidic residues" evidence="1">
    <location>
        <begin position="203"/>
        <end position="212"/>
    </location>
</feature>
<dbReference type="VEuPathDB" id="FungiDB:B9J08_000629"/>
<name>A0A0L0P157_CANAR</name>
<dbReference type="InterPro" id="IPR038988">
    <property type="entry name" value="Sas4"/>
</dbReference>
<gene>
    <name evidence="3" type="ORF">QG37_03158</name>
</gene>
<dbReference type="Pfam" id="PF15460">
    <property type="entry name" value="SAS4"/>
    <property type="match status" value="1"/>
</dbReference>
<feature type="region of interest" description="Disordered" evidence="1">
    <location>
        <begin position="191"/>
        <end position="213"/>
    </location>
</feature>
<dbReference type="VEuPathDB" id="FungiDB:CJI97_000631"/>
<dbReference type="InterPro" id="IPR029184">
    <property type="entry name" value="Sas4_dom"/>
</dbReference>
<proteinExistence type="predicted"/>
<dbReference type="EMBL" id="LGST01000021">
    <property type="protein sequence ID" value="KND99745.1"/>
    <property type="molecule type" value="Genomic_DNA"/>
</dbReference>
<feature type="domain" description="Something about silencing protein 4" evidence="2">
    <location>
        <begin position="89"/>
        <end position="184"/>
    </location>
</feature>
<dbReference type="PANTHER" id="PTHR38422:SF1">
    <property type="entry name" value="SOMETHING ABOUT SILENCING PROTEIN 4"/>
    <property type="match status" value="1"/>
</dbReference>
<protein>
    <recommendedName>
        <fullName evidence="2">Something about silencing protein 4 domain-containing protein</fullName>
    </recommendedName>
</protein>
<dbReference type="VEuPathDB" id="FungiDB:CJJ07_003026"/>
<sequence length="261" mass="31243">MAEKEKRRLRLQENSRATSKLFDFDYVNGLLFKNEPLYIDRAKFTNRKHQPYRYYKDLCRLPEKLAILKPTKVTKKEVVLPRRQRTKRDPLSDDVYLPFHRKMKRDEKSMTGSDKNRIANEVDNFKMQLMLLQQNTWARHLPKITYINDKSNPAELQWKRSATFAELQRLVQKYENWDQRNEQCMADIKEFESRKDSNKADSEPVEEDDSDEAIMANQYLQQEREEERLSKFGPSLRLVLHNGYDLVFGPFIHPRIEPLVS</sequence>
<dbReference type="GO" id="GO:0004402">
    <property type="term" value="F:histone acetyltransferase activity"/>
    <property type="evidence" value="ECO:0007669"/>
    <property type="project" value="TreeGrafter"/>
</dbReference>
<dbReference type="AlphaFoldDB" id="A0A0L0P157"/>
<dbReference type="GO" id="GO:0033255">
    <property type="term" value="C:SAS acetyltransferase complex"/>
    <property type="evidence" value="ECO:0007669"/>
    <property type="project" value="InterPro"/>
</dbReference>
<dbReference type="VEuPathDB" id="FungiDB:CJJ09_002590"/>
<organism evidence="3 4">
    <name type="scientific">Candidozyma auris</name>
    <name type="common">Yeast</name>
    <name type="synonym">Candida auris</name>
    <dbReference type="NCBI Taxonomy" id="498019"/>
    <lineage>
        <taxon>Eukaryota</taxon>
        <taxon>Fungi</taxon>
        <taxon>Dikarya</taxon>
        <taxon>Ascomycota</taxon>
        <taxon>Saccharomycotina</taxon>
        <taxon>Pichiomycetes</taxon>
        <taxon>Metschnikowiaceae</taxon>
        <taxon>Candidozyma</taxon>
    </lineage>
</organism>
<dbReference type="PANTHER" id="PTHR38422">
    <property type="entry name" value="SOMETHING ABOUT SILENCING PROTEIN 4"/>
    <property type="match status" value="1"/>
</dbReference>
<evidence type="ECO:0000259" key="2">
    <source>
        <dbReference type="Pfam" id="PF15460"/>
    </source>
</evidence>
<evidence type="ECO:0000256" key="1">
    <source>
        <dbReference type="SAM" id="MobiDB-lite"/>
    </source>
</evidence>
<dbReference type="VEuPathDB" id="FungiDB:CJI96_0003467"/>
<dbReference type="Proteomes" id="UP000037122">
    <property type="component" value="Unassembled WGS sequence"/>
</dbReference>
<feature type="compositionally biased region" description="Basic and acidic residues" evidence="1">
    <location>
        <begin position="191"/>
        <end position="202"/>
    </location>
</feature>